<evidence type="ECO:0000256" key="2">
    <source>
        <dbReference type="ARBA" id="ARBA00022692"/>
    </source>
</evidence>
<evidence type="ECO:0000313" key="10">
    <source>
        <dbReference type="EMBL" id="KAB5514484.1"/>
    </source>
</evidence>
<dbReference type="PROSITE" id="PS51775">
    <property type="entry name" value="GTD_BINDING"/>
    <property type="match status" value="1"/>
</dbReference>
<feature type="compositionally biased region" description="Polar residues" evidence="7">
    <location>
        <begin position="473"/>
        <end position="483"/>
    </location>
</feature>
<dbReference type="EMBL" id="VDCV01000018">
    <property type="protein sequence ID" value="KAB5514484.1"/>
    <property type="molecule type" value="Genomic_DNA"/>
</dbReference>
<name>A0A5N5J964_9ROSI</name>
<dbReference type="PANTHER" id="PTHR46971">
    <property type="entry name" value="CALCINEURIN B SUBUNIT (PROTEIN PHOSPHATASE 2B REGULATORY SUBUNIT)-LIKE PROTEIN"/>
    <property type="match status" value="1"/>
</dbReference>
<evidence type="ECO:0000259" key="8">
    <source>
        <dbReference type="PROSITE" id="PS50222"/>
    </source>
</evidence>
<proteinExistence type="predicted"/>
<keyword evidence="3" id="KW-0106">Calcium</keyword>
<evidence type="ECO:0000259" key="9">
    <source>
        <dbReference type="PROSITE" id="PS51775"/>
    </source>
</evidence>
<dbReference type="GO" id="GO:0080115">
    <property type="term" value="F:myosin XI tail binding"/>
    <property type="evidence" value="ECO:0007669"/>
    <property type="project" value="UniProtKB-ARBA"/>
</dbReference>
<dbReference type="Gene3D" id="1.10.238.10">
    <property type="entry name" value="EF-hand"/>
    <property type="match status" value="1"/>
</dbReference>
<evidence type="ECO:0000256" key="5">
    <source>
        <dbReference type="ARBA" id="ARBA00023136"/>
    </source>
</evidence>
<accession>A0A5N5J964</accession>
<feature type="domain" description="EF-hand" evidence="8">
    <location>
        <begin position="27"/>
        <end position="62"/>
    </location>
</feature>
<dbReference type="PROSITE" id="PS50222">
    <property type="entry name" value="EF_HAND_2"/>
    <property type="match status" value="2"/>
</dbReference>
<dbReference type="Proteomes" id="UP000326939">
    <property type="component" value="Chromosome 18"/>
</dbReference>
<comment type="subcellular location">
    <subcellularLocation>
        <location evidence="1">Membrane</location>
    </subcellularLocation>
</comment>
<dbReference type="PROSITE" id="PS00018">
    <property type="entry name" value="EF_HAND_1"/>
    <property type="match status" value="1"/>
</dbReference>
<dbReference type="InterPro" id="IPR011992">
    <property type="entry name" value="EF-hand-dom_pair"/>
</dbReference>
<protein>
    <recommendedName>
        <fullName evidence="12">EF-hand domain-containing protein</fullName>
    </recommendedName>
</protein>
<dbReference type="InterPro" id="IPR018247">
    <property type="entry name" value="EF_Hand_1_Ca_BS"/>
</dbReference>
<evidence type="ECO:0000256" key="1">
    <source>
        <dbReference type="ARBA" id="ARBA00004370"/>
    </source>
</evidence>
<keyword evidence="11" id="KW-1185">Reference proteome</keyword>
<organism evidence="10 11">
    <name type="scientific">Salix brachista</name>
    <dbReference type="NCBI Taxonomy" id="2182728"/>
    <lineage>
        <taxon>Eukaryota</taxon>
        <taxon>Viridiplantae</taxon>
        <taxon>Streptophyta</taxon>
        <taxon>Embryophyta</taxon>
        <taxon>Tracheophyta</taxon>
        <taxon>Spermatophyta</taxon>
        <taxon>Magnoliopsida</taxon>
        <taxon>eudicotyledons</taxon>
        <taxon>Gunneridae</taxon>
        <taxon>Pentapetalae</taxon>
        <taxon>rosids</taxon>
        <taxon>fabids</taxon>
        <taxon>Malpighiales</taxon>
        <taxon>Salicaceae</taxon>
        <taxon>Saliceae</taxon>
        <taxon>Salix</taxon>
    </lineage>
</organism>
<dbReference type="Pfam" id="PF04576">
    <property type="entry name" value="Zein-binding"/>
    <property type="match status" value="1"/>
</dbReference>
<evidence type="ECO:0000313" key="11">
    <source>
        <dbReference type="Proteomes" id="UP000326939"/>
    </source>
</evidence>
<sequence>MGNTSSMLTQYDIEEVQQHCNHTFSQQEIVSLYQRFCQLDRNGCGFVPSEEFLSVPEFAVNPLSQRLLRMVDGLNFKEFVAFLSAFSPRAPLQLKFEFIFKVYDSDGNGKVTFNDMLDVLHDLTGHFVSQQQREQVLTRVLEEAGYSKDSFLVLSDFVKVLSFISVLFSIESEIKIWDMELDGRPESLKFQFCPRANKDATSAQIVECRLNSVGENCELQNFSVNQCSNAFVNLRSLTRRGSSIKPCWILLVKMIMADAIITANDTVSTNVISGFVEEDSSLLLKALYFSLLAHALRNGVFEMTEPPFMQESAFNLLLMDGSSLLPAPETNVTSLKEALYTQQHLLQTLYAELDEEREASATAASEALSMILRLQGEKALLKMEAGQYKRMSEEKMCHAEEALAIVEDLIYQREMEIASLEYQVQAYRYRLLSMGYNDLCVYENTYPENLLMQRNDPLMGENGANGNGRRINSPPQVSTKDASYNKSNIERKKSMVPVLDAMQINAEEIAIREANDSENKSGSFSGAHVDSYWEQIKRLDERVKEITDDKDPSRKTSAIWKGGTWSPSLFSQMGIGTSGDLKRKENSIHSDKVKQHQDSRASVQDIFEVPQTLESCKASEHHVKEHHKMTLEGENRLQKPDMVSEDILIPPNKDERGLLKAMVLSTVHEKKWPRPGDGATFHLNVSPVSHSTISVSNSQAEYQQLSERVERLERVRNNTRQEIVAEGEEELSMLKEIREQLNSIQSEIRSLKTKKTHVADKSSLDILQEPNIKILVARQIVSDVELSIPVHEWEEQGCFRFPSSKRVVFIEGKIVKSRCRLLLFAPLIRPAIPGDNSTIAAHSKSAASAQFPPEPA</sequence>
<evidence type="ECO:0000256" key="4">
    <source>
        <dbReference type="ARBA" id="ARBA00022989"/>
    </source>
</evidence>
<dbReference type="AlphaFoldDB" id="A0A5N5J964"/>
<keyword evidence="4" id="KW-1133">Transmembrane helix</keyword>
<reference evidence="11" key="1">
    <citation type="journal article" date="2019" name="Gigascience">
        <title>De novo genome assembly of the endangered Acer yangbiense, a plant species with extremely small populations endemic to Yunnan Province, China.</title>
        <authorList>
            <person name="Yang J."/>
            <person name="Wariss H.M."/>
            <person name="Tao L."/>
            <person name="Zhang R."/>
            <person name="Yun Q."/>
            <person name="Hollingsworth P."/>
            <person name="Dao Z."/>
            <person name="Luo G."/>
            <person name="Guo H."/>
            <person name="Ma Y."/>
            <person name="Sun W."/>
        </authorList>
    </citation>
    <scope>NUCLEOTIDE SEQUENCE [LARGE SCALE GENOMIC DNA]</scope>
    <source>
        <strain evidence="11">cv. br00</strain>
    </source>
</reference>
<dbReference type="SUPFAM" id="SSF47473">
    <property type="entry name" value="EF-hand"/>
    <property type="match status" value="1"/>
</dbReference>
<feature type="domain" description="EF-hand" evidence="8">
    <location>
        <begin position="91"/>
        <end position="126"/>
    </location>
</feature>
<gene>
    <name evidence="10" type="ORF">DKX38_028390</name>
</gene>
<keyword evidence="6" id="KW-0175">Coiled coil</keyword>
<keyword evidence="2" id="KW-0812">Transmembrane</keyword>
<dbReference type="GO" id="GO:0016020">
    <property type="term" value="C:membrane"/>
    <property type="evidence" value="ECO:0007669"/>
    <property type="project" value="UniProtKB-SubCell"/>
</dbReference>
<evidence type="ECO:0008006" key="12">
    <source>
        <dbReference type="Google" id="ProtNLM"/>
    </source>
</evidence>
<feature type="region of interest" description="Disordered" evidence="7">
    <location>
        <begin position="461"/>
        <end position="483"/>
    </location>
</feature>
<evidence type="ECO:0000256" key="3">
    <source>
        <dbReference type="ARBA" id="ARBA00022837"/>
    </source>
</evidence>
<dbReference type="GO" id="GO:0005509">
    <property type="term" value="F:calcium ion binding"/>
    <property type="evidence" value="ECO:0007669"/>
    <property type="project" value="InterPro"/>
</dbReference>
<evidence type="ECO:0000256" key="6">
    <source>
        <dbReference type="SAM" id="Coils"/>
    </source>
</evidence>
<feature type="coiled-coil region" evidence="6">
    <location>
        <begin position="695"/>
        <end position="754"/>
    </location>
</feature>
<keyword evidence="5" id="KW-0472">Membrane</keyword>
<dbReference type="InterPro" id="IPR007656">
    <property type="entry name" value="GTD-bd"/>
</dbReference>
<comment type="caution">
    <text evidence="10">The sequence shown here is derived from an EMBL/GenBank/DDBJ whole genome shotgun (WGS) entry which is preliminary data.</text>
</comment>
<evidence type="ECO:0000256" key="7">
    <source>
        <dbReference type="SAM" id="MobiDB-lite"/>
    </source>
</evidence>
<dbReference type="SMART" id="SM00054">
    <property type="entry name" value="EFh"/>
    <property type="match status" value="1"/>
</dbReference>
<feature type="domain" description="GTD-binding" evidence="9">
    <location>
        <begin position="330"/>
        <end position="428"/>
    </location>
</feature>
<dbReference type="PANTHER" id="PTHR46971:SF4">
    <property type="entry name" value="OS08G0442300 PROTEIN"/>
    <property type="match status" value="1"/>
</dbReference>
<dbReference type="InterPro" id="IPR002048">
    <property type="entry name" value="EF_hand_dom"/>
</dbReference>